<dbReference type="PANTHER" id="PTHR34562:SF8">
    <property type="entry name" value="WPP DOMAIN-INTERACTING PROTEIN 1"/>
    <property type="match status" value="1"/>
</dbReference>
<feature type="compositionally biased region" description="Acidic residues" evidence="1">
    <location>
        <begin position="8"/>
        <end position="20"/>
    </location>
</feature>
<keyword evidence="2" id="KW-0812">Transmembrane</keyword>
<accession>A0A5A7PLY5</accession>
<feature type="region of interest" description="Disordered" evidence="1">
    <location>
        <begin position="1"/>
        <end position="24"/>
    </location>
</feature>
<dbReference type="EMBL" id="BKCP01004805">
    <property type="protein sequence ID" value="GER33895.1"/>
    <property type="molecule type" value="Genomic_DNA"/>
</dbReference>
<dbReference type="OrthoDB" id="680851at2759"/>
<feature type="compositionally biased region" description="Polar residues" evidence="1">
    <location>
        <begin position="99"/>
        <end position="133"/>
    </location>
</feature>
<sequence length="439" mass="47976">MGLKSECSADESVEDNEEISSDPSKFTIFTEKSEVHRIGYFVVENNDYGESFHKVKQNLIDVTVNASPHGVDPTSKGRGLKKGRRIKREPKKGRGSDVITHNSSNSEVSSNKRPQNGELNQGRQGSVSSTNGDSGFGPGPPLATGVDSASWGRVKIEKENSHSSLESDSRSSNFLFVQGTHSLNNRMQDENGDDMAGGEEADGGGCESGVADSSSEVKGERSENHGSFSDGDSLDKSLFELESAQAALEKELQKLKEMGEDISAHDFISDSSMEFVDNEQQTSSKQLLGEGAHSFSQSMQSEVLQSTSRVLETEIEDLFKQKIEAEVEYIAISKAVQKLRVATVDQVTILEEQKALASEQTQMLDKLGAAENKASMLKKEAEKLECICQDIAHANEVMKLQKGVCKYSSYFLVQLVLFLVMFVALVFQLSPSYVEVVPT</sequence>
<evidence type="ECO:0000256" key="1">
    <source>
        <dbReference type="SAM" id="MobiDB-lite"/>
    </source>
</evidence>
<keyword evidence="2" id="KW-1133">Transmembrane helix</keyword>
<dbReference type="InterPro" id="IPR044696">
    <property type="entry name" value="WIP1/2/3"/>
</dbReference>
<evidence type="ECO:0000313" key="3">
    <source>
        <dbReference type="EMBL" id="GER33895.1"/>
    </source>
</evidence>
<evidence type="ECO:0000256" key="2">
    <source>
        <dbReference type="SAM" id="Phobius"/>
    </source>
</evidence>
<gene>
    <name evidence="3" type="ORF">STAS_10047</name>
</gene>
<name>A0A5A7PLY5_STRAF</name>
<feature type="compositionally biased region" description="Acidic residues" evidence="1">
    <location>
        <begin position="190"/>
        <end position="202"/>
    </location>
</feature>
<keyword evidence="2" id="KW-0472">Membrane</keyword>
<feature type="region of interest" description="Disordered" evidence="1">
    <location>
        <begin position="183"/>
        <end position="234"/>
    </location>
</feature>
<keyword evidence="4" id="KW-1185">Reference proteome</keyword>
<evidence type="ECO:0000313" key="4">
    <source>
        <dbReference type="Proteomes" id="UP000325081"/>
    </source>
</evidence>
<dbReference type="PANTHER" id="PTHR34562">
    <property type="entry name" value="WPP DOMAIN-INTERACTING PROTEIN 2"/>
    <property type="match status" value="1"/>
</dbReference>
<feature type="compositionally biased region" description="Basic residues" evidence="1">
    <location>
        <begin position="78"/>
        <end position="93"/>
    </location>
</feature>
<organism evidence="3 4">
    <name type="scientific">Striga asiatica</name>
    <name type="common">Asiatic witchweed</name>
    <name type="synonym">Buchnera asiatica</name>
    <dbReference type="NCBI Taxonomy" id="4170"/>
    <lineage>
        <taxon>Eukaryota</taxon>
        <taxon>Viridiplantae</taxon>
        <taxon>Streptophyta</taxon>
        <taxon>Embryophyta</taxon>
        <taxon>Tracheophyta</taxon>
        <taxon>Spermatophyta</taxon>
        <taxon>Magnoliopsida</taxon>
        <taxon>eudicotyledons</taxon>
        <taxon>Gunneridae</taxon>
        <taxon>Pentapetalae</taxon>
        <taxon>asterids</taxon>
        <taxon>lamiids</taxon>
        <taxon>Lamiales</taxon>
        <taxon>Orobanchaceae</taxon>
        <taxon>Buchnereae</taxon>
        <taxon>Striga</taxon>
    </lineage>
</organism>
<feature type="transmembrane region" description="Helical" evidence="2">
    <location>
        <begin position="407"/>
        <end position="429"/>
    </location>
</feature>
<protein>
    <submittedName>
        <fullName evidence="3">WPP domain-interacting protein</fullName>
    </submittedName>
</protein>
<feature type="region of interest" description="Disordered" evidence="1">
    <location>
        <begin position="64"/>
        <end position="147"/>
    </location>
</feature>
<feature type="compositionally biased region" description="Basic and acidic residues" evidence="1">
    <location>
        <begin position="215"/>
        <end position="224"/>
    </location>
</feature>
<comment type="caution">
    <text evidence="3">The sequence shown here is derived from an EMBL/GenBank/DDBJ whole genome shotgun (WGS) entry which is preliminary data.</text>
</comment>
<reference evidence="4" key="1">
    <citation type="journal article" date="2019" name="Curr. Biol.">
        <title>Genome Sequence of Striga asiatica Provides Insight into the Evolution of Plant Parasitism.</title>
        <authorList>
            <person name="Yoshida S."/>
            <person name="Kim S."/>
            <person name="Wafula E.K."/>
            <person name="Tanskanen J."/>
            <person name="Kim Y.M."/>
            <person name="Honaas L."/>
            <person name="Yang Z."/>
            <person name="Spallek T."/>
            <person name="Conn C.E."/>
            <person name="Ichihashi Y."/>
            <person name="Cheong K."/>
            <person name="Cui S."/>
            <person name="Der J.P."/>
            <person name="Gundlach H."/>
            <person name="Jiao Y."/>
            <person name="Hori C."/>
            <person name="Ishida J.K."/>
            <person name="Kasahara H."/>
            <person name="Kiba T."/>
            <person name="Kim M.S."/>
            <person name="Koo N."/>
            <person name="Laohavisit A."/>
            <person name="Lee Y.H."/>
            <person name="Lumba S."/>
            <person name="McCourt P."/>
            <person name="Mortimer J.C."/>
            <person name="Mutuku J.M."/>
            <person name="Nomura T."/>
            <person name="Sasaki-Sekimoto Y."/>
            <person name="Seto Y."/>
            <person name="Wang Y."/>
            <person name="Wakatake T."/>
            <person name="Sakakibara H."/>
            <person name="Demura T."/>
            <person name="Yamaguchi S."/>
            <person name="Yoneyama K."/>
            <person name="Manabe R.I."/>
            <person name="Nelson D.C."/>
            <person name="Schulman A.H."/>
            <person name="Timko M.P."/>
            <person name="dePamphilis C.W."/>
            <person name="Choi D."/>
            <person name="Shirasu K."/>
        </authorList>
    </citation>
    <scope>NUCLEOTIDE SEQUENCE [LARGE SCALE GENOMIC DNA]</scope>
    <source>
        <strain evidence="4">cv. UVA1</strain>
    </source>
</reference>
<proteinExistence type="predicted"/>
<dbReference type="Proteomes" id="UP000325081">
    <property type="component" value="Unassembled WGS sequence"/>
</dbReference>
<dbReference type="AlphaFoldDB" id="A0A5A7PLY5"/>